<sequence>MKKQQSRRVLVLDGQGGGMGAQLIRLLAPVLPQDCVLRCVGTNVLATNAMLKAGAAQGATGENAVIYNAARADLILGPIGIILANGIMGEVSPAMASAVSGAEAPKILIPSSTCGIFVAGTEDRRLDEYLQRAAELAVRELSP</sequence>
<dbReference type="InterPro" id="IPR024208">
    <property type="entry name" value="DUF3842"/>
</dbReference>
<accession>A0A923LSM5</accession>
<dbReference type="EMBL" id="JACOPL010000003">
    <property type="protein sequence ID" value="MBC5724556.1"/>
    <property type="molecule type" value="Genomic_DNA"/>
</dbReference>
<dbReference type="Pfam" id="PF12953">
    <property type="entry name" value="DUF3842"/>
    <property type="match status" value="1"/>
</dbReference>
<evidence type="ECO:0000313" key="1">
    <source>
        <dbReference type="EMBL" id="MBC5724556.1"/>
    </source>
</evidence>
<dbReference type="AlphaFoldDB" id="A0A923LSM5"/>
<reference evidence="1" key="1">
    <citation type="submission" date="2020-08" db="EMBL/GenBank/DDBJ databases">
        <title>Genome public.</title>
        <authorList>
            <person name="Liu C."/>
            <person name="Sun Q."/>
        </authorList>
    </citation>
    <scope>NUCLEOTIDE SEQUENCE</scope>
    <source>
        <strain evidence="1">NSJ-28</strain>
    </source>
</reference>
<protein>
    <submittedName>
        <fullName evidence="1">DUF3842 family protein</fullName>
    </submittedName>
</protein>
<name>A0A923LSM5_9FIRM</name>
<proteinExistence type="predicted"/>
<evidence type="ECO:0000313" key="2">
    <source>
        <dbReference type="Proteomes" id="UP000606499"/>
    </source>
</evidence>
<organism evidence="1 2">
    <name type="scientific">Agathobaculum faecis</name>
    <dbReference type="NCBI Taxonomy" id="2763013"/>
    <lineage>
        <taxon>Bacteria</taxon>
        <taxon>Bacillati</taxon>
        <taxon>Bacillota</taxon>
        <taxon>Clostridia</taxon>
        <taxon>Eubacteriales</taxon>
        <taxon>Butyricicoccaceae</taxon>
        <taxon>Agathobaculum</taxon>
    </lineage>
</organism>
<keyword evidence="2" id="KW-1185">Reference proteome</keyword>
<gene>
    <name evidence="1" type="ORF">H8S45_03615</name>
</gene>
<comment type="caution">
    <text evidence="1">The sequence shown here is derived from an EMBL/GenBank/DDBJ whole genome shotgun (WGS) entry which is preliminary data.</text>
</comment>
<dbReference type="Proteomes" id="UP000606499">
    <property type="component" value="Unassembled WGS sequence"/>
</dbReference>
<dbReference type="RefSeq" id="WP_054326894.1">
    <property type="nucleotide sequence ID" value="NZ_JACOPL010000003.1"/>
</dbReference>